<protein>
    <submittedName>
        <fullName evidence="1">Uncharacterized protein</fullName>
    </submittedName>
</protein>
<sequence>MRWHQQESIPHYEDALEHPEWGFMLPTDDMDVFVFEPMPSENWKVSSFNYAGEKVFFRHRLHDDRIQVDVFIPSRPSDERTEGDDESSQYRCALWLCNLEQMKDGNRPPNASVKHSVFSDFEYSLAASRTDPVCFGFYHCEWY</sequence>
<proteinExistence type="predicted"/>
<gene>
    <name evidence="1" type="ORF">HG543_00040</name>
</gene>
<evidence type="ECO:0000313" key="1">
    <source>
        <dbReference type="EMBL" id="NMO13264.1"/>
    </source>
</evidence>
<organism evidence="1 2">
    <name type="scientific">Pyxidicoccus fallax</name>
    <dbReference type="NCBI Taxonomy" id="394095"/>
    <lineage>
        <taxon>Bacteria</taxon>
        <taxon>Pseudomonadati</taxon>
        <taxon>Myxococcota</taxon>
        <taxon>Myxococcia</taxon>
        <taxon>Myxococcales</taxon>
        <taxon>Cystobacterineae</taxon>
        <taxon>Myxococcaceae</taxon>
        <taxon>Pyxidicoccus</taxon>
    </lineage>
</organism>
<dbReference type="Proteomes" id="UP000518300">
    <property type="component" value="Unassembled WGS sequence"/>
</dbReference>
<dbReference type="RefSeq" id="WP_169342546.1">
    <property type="nucleotide sequence ID" value="NZ_JABBJJ010000001.1"/>
</dbReference>
<dbReference type="EMBL" id="JABBJJ010000001">
    <property type="protein sequence ID" value="NMO13264.1"/>
    <property type="molecule type" value="Genomic_DNA"/>
</dbReference>
<evidence type="ECO:0000313" key="2">
    <source>
        <dbReference type="Proteomes" id="UP000518300"/>
    </source>
</evidence>
<name>A0A848L3G8_9BACT</name>
<comment type="caution">
    <text evidence="1">The sequence shown here is derived from an EMBL/GenBank/DDBJ whole genome shotgun (WGS) entry which is preliminary data.</text>
</comment>
<dbReference type="AlphaFoldDB" id="A0A848L3G8"/>
<reference evidence="1 2" key="1">
    <citation type="submission" date="2020-04" db="EMBL/GenBank/DDBJ databases">
        <title>Draft genome of Pyxidicoccus fallax type strain.</title>
        <authorList>
            <person name="Whitworth D.E."/>
        </authorList>
    </citation>
    <scope>NUCLEOTIDE SEQUENCE [LARGE SCALE GENOMIC DNA]</scope>
    <source>
        <strain evidence="1 2">DSM 14698</strain>
    </source>
</reference>
<accession>A0A848L3G8</accession>
<keyword evidence="2" id="KW-1185">Reference proteome</keyword>